<evidence type="ECO:0000313" key="2">
    <source>
        <dbReference type="EMBL" id="KAG8234421.1"/>
    </source>
</evidence>
<organism evidence="2 3">
    <name type="scientific">Ladona fulva</name>
    <name type="common">Scarce chaser dragonfly</name>
    <name type="synonym">Libellula fulva</name>
    <dbReference type="NCBI Taxonomy" id="123851"/>
    <lineage>
        <taxon>Eukaryota</taxon>
        <taxon>Metazoa</taxon>
        <taxon>Ecdysozoa</taxon>
        <taxon>Arthropoda</taxon>
        <taxon>Hexapoda</taxon>
        <taxon>Insecta</taxon>
        <taxon>Pterygota</taxon>
        <taxon>Palaeoptera</taxon>
        <taxon>Odonata</taxon>
        <taxon>Epiprocta</taxon>
        <taxon>Anisoptera</taxon>
        <taxon>Libelluloidea</taxon>
        <taxon>Libellulidae</taxon>
        <taxon>Ladona</taxon>
    </lineage>
</organism>
<dbReference type="Proteomes" id="UP000792457">
    <property type="component" value="Unassembled WGS sequence"/>
</dbReference>
<dbReference type="OrthoDB" id="6512497at2759"/>
<dbReference type="PANTHER" id="PTHR21115">
    <property type="entry name" value="GH06117P-RELATED"/>
    <property type="match status" value="1"/>
</dbReference>
<accession>A0A8K0KFV9</accession>
<sequence>MDDWMERALQLQQDLCEKLEEREWDLFKSNQRWALESKVAFAMFGEPKSGKSDYAFTVFSDIQVSNYYESCLRRGYTEEQRGEIKRICDKIYETTKTTEILIAFLFVIGNCDSNLYIQPIFRVKKYSGKIKFIDFVGRVYKSWLDYKESNQLPAGKVLYPAHGIYYSNDYGKVMVECDKTPASTDDSNLLAECDNLAGMASIFLTGVGIASLFIPVVGPVATVARWAYTGYGIYGLARGSSTLLDRQKHAQSISLSNSENFSCWLSVLGGAFGIGNGLAMKGMVAAVASGKEVSKVGQVMVNFLNYGALTVNGVGVAYNFGVLVDKANKDELTSMDFLQFSTSLLFFTNSAMNAKTASAVIEQVQKETISNFNSDLSKKRAKAYAKLVRKSGGDGTMEGRARLIKGITNVGSKDEYFRMIIRGQKQSSFTLLNDKGNLMVDGKAYVDTDVRLQTHVRINPCVSNTTPFTSSYSEQDTMVSKTMEISVKMMQNICKKNNKEFIHLEDNIKIALSDLVEYFHRLFKQYFSSKGKTTFPSNKVIDFINTSEEFAKSRGCKTKEGFMTLTRFLCIYQKNRMKLMESDYQKEKRKAMELMGEKFNESVFACKWGVQDVNERESSFLETINDKIQESMIDLKQKYEQFRNEIYAINMGGGLKFLSNDQALDEYFHCFVIDGEVLTPEDFFSIIRNVINDENSIKYYEGNGVIKYQNEMVLAYVKHCKEVRYFITVNFLNSLFLSNV</sequence>
<comment type="caution">
    <text evidence="2">The sequence shown here is derived from an EMBL/GenBank/DDBJ whole genome shotgun (WGS) entry which is preliminary data.</text>
</comment>
<keyword evidence="3" id="KW-1185">Reference proteome</keyword>
<evidence type="ECO:0000313" key="3">
    <source>
        <dbReference type="Proteomes" id="UP000792457"/>
    </source>
</evidence>
<dbReference type="InterPro" id="IPR031962">
    <property type="entry name" value="DUF4781"/>
</dbReference>
<proteinExistence type="predicted"/>
<reference evidence="2" key="2">
    <citation type="submission" date="2017-10" db="EMBL/GenBank/DDBJ databases">
        <title>Ladona fulva Genome sequencing and assembly.</title>
        <authorList>
            <person name="Murali S."/>
            <person name="Richards S."/>
            <person name="Bandaranaike D."/>
            <person name="Bellair M."/>
            <person name="Blankenburg K."/>
            <person name="Chao H."/>
            <person name="Dinh H."/>
            <person name="Doddapaneni H."/>
            <person name="Dugan-Rocha S."/>
            <person name="Elkadiri S."/>
            <person name="Gnanaolivu R."/>
            <person name="Hernandez B."/>
            <person name="Skinner E."/>
            <person name="Javaid M."/>
            <person name="Lee S."/>
            <person name="Li M."/>
            <person name="Ming W."/>
            <person name="Munidasa M."/>
            <person name="Muniz J."/>
            <person name="Nguyen L."/>
            <person name="Hughes D."/>
            <person name="Osuji N."/>
            <person name="Pu L.-L."/>
            <person name="Puazo M."/>
            <person name="Qu C."/>
            <person name="Quiroz J."/>
            <person name="Raj R."/>
            <person name="Weissenberger G."/>
            <person name="Xin Y."/>
            <person name="Zou X."/>
            <person name="Han Y."/>
            <person name="Worley K."/>
            <person name="Muzny D."/>
            <person name="Gibbs R."/>
        </authorList>
    </citation>
    <scope>NUCLEOTIDE SEQUENCE</scope>
    <source>
        <strain evidence="2">Sampled in the wild</strain>
    </source>
</reference>
<name>A0A8K0KFV9_LADFU</name>
<protein>
    <recommendedName>
        <fullName evidence="1">DUF4781 domain-containing protein</fullName>
    </recommendedName>
</protein>
<gene>
    <name evidence="2" type="ORF">J437_LFUL012565</name>
</gene>
<dbReference type="Pfam" id="PF16013">
    <property type="entry name" value="DUF4781"/>
    <property type="match status" value="1"/>
</dbReference>
<evidence type="ECO:0000259" key="1">
    <source>
        <dbReference type="Pfam" id="PF16013"/>
    </source>
</evidence>
<dbReference type="PANTHER" id="PTHR21115:SF0">
    <property type="entry name" value="GH06117P-RELATED"/>
    <property type="match status" value="1"/>
</dbReference>
<feature type="domain" description="DUF4781" evidence="1">
    <location>
        <begin position="129"/>
        <end position="405"/>
    </location>
</feature>
<dbReference type="EMBL" id="KZ308811">
    <property type="protein sequence ID" value="KAG8234421.1"/>
    <property type="molecule type" value="Genomic_DNA"/>
</dbReference>
<dbReference type="AlphaFoldDB" id="A0A8K0KFV9"/>
<reference evidence="2" key="1">
    <citation type="submission" date="2013-04" db="EMBL/GenBank/DDBJ databases">
        <authorList>
            <person name="Qu J."/>
            <person name="Murali S.C."/>
            <person name="Bandaranaike D."/>
            <person name="Bellair M."/>
            <person name="Blankenburg K."/>
            <person name="Chao H."/>
            <person name="Dinh H."/>
            <person name="Doddapaneni H."/>
            <person name="Downs B."/>
            <person name="Dugan-Rocha S."/>
            <person name="Elkadiri S."/>
            <person name="Gnanaolivu R.D."/>
            <person name="Hernandez B."/>
            <person name="Javaid M."/>
            <person name="Jayaseelan J.C."/>
            <person name="Lee S."/>
            <person name="Li M."/>
            <person name="Ming W."/>
            <person name="Munidasa M."/>
            <person name="Muniz J."/>
            <person name="Nguyen L."/>
            <person name="Ongeri F."/>
            <person name="Osuji N."/>
            <person name="Pu L.-L."/>
            <person name="Puazo M."/>
            <person name="Qu C."/>
            <person name="Quiroz J."/>
            <person name="Raj R."/>
            <person name="Weissenberger G."/>
            <person name="Xin Y."/>
            <person name="Zou X."/>
            <person name="Han Y."/>
            <person name="Richards S."/>
            <person name="Worley K."/>
            <person name="Muzny D."/>
            <person name="Gibbs R."/>
        </authorList>
    </citation>
    <scope>NUCLEOTIDE SEQUENCE</scope>
    <source>
        <strain evidence="2">Sampled in the wild</strain>
    </source>
</reference>